<keyword evidence="7 8" id="KW-0472">Membrane</keyword>
<reference evidence="9 10" key="1">
    <citation type="submission" date="2017-03" db="EMBL/GenBank/DDBJ databases">
        <authorList>
            <person name="Afonso C.L."/>
            <person name="Miller P.J."/>
            <person name="Scott M.A."/>
            <person name="Spackman E."/>
            <person name="Goraichik I."/>
            <person name="Dimitrov K.M."/>
            <person name="Suarez D.L."/>
            <person name="Swayne D.E."/>
        </authorList>
    </citation>
    <scope>NUCLEOTIDE SEQUENCE [LARGE SCALE GENOMIC DNA]</scope>
    <source>
        <strain evidence="9 10">CECT 7023</strain>
    </source>
</reference>
<dbReference type="PANTHER" id="PTHR34979">
    <property type="entry name" value="INNER MEMBRANE PROTEIN YGAZ"/>
    <property type="match status" value="1"/>
</dbReference>
<comment type="similarity">
    <text evidence="2">Belongs to the AzlC family.</text>
</comment>
<dbReference type="GO" id="GO:1903785">
    <property type="term" value="P:L-valine transmembrane transport"/>
    <property type="evidence" value="ECO:0007669"/>
    <property type="project" value="TreeGrafter"/>
</dbReference>
<evidence type="ECO:0000313" key="10">
    <source>
        <dbReference type="Proteomes" id="UP000193900"/>
    </source>
</evidence>
<feature type="transmembrane region" description="Helical" evidence="8">
    <location>
        <begin position="20"/>
        <end position="40"/>
    </location>
</feature>
<evidence type="ECO:0000256" key="7">
    <source>
        <dbReference type="ARBA" id="ARBA00023136"/>
    </source>
</evidence>
<dbReference type="Pfam" id="PF03591">
    <property type="entry name" value="AzlC"/>
    <property type="match status" value="1"/>
</dbReference>
<dbReference type="PANTHER" id="PTHR34979:SF1">
    <property type="entry name" value="INNER MEMBRANE PROTEIN YGAZ"/>
    <property type="match status" value="1"/>
</dbReference>
<proteinExistence type="inferred from homology"/>
<gene>
    <name evidence="9" type="primary">ygaZ</name>
    <name evidence="9" type="ORF">ROA7023_00572</name>
</gene>
<evidence type="ECO:0000256" key="8">
    <source>
        <dbReference type="SAM" id="Phobius"/>
    </source>
</evidence>
<keyword evidence="5 8" id="KW-0812">Transmembrane</keyword>
<keyword evidence="10" id="KW-1185">Reference proteome</keyword>
<evidence type="ECO:0000256" key="3">
    <source>
        <dbReference type="ARBA" id="ARBA00022448"/>
    </source>
</evidence>
<evidence type="ECO:0000256" key="5">
    <source>
        <dbReference type="ARBA" id="ARBA00022692"/>
    </source>
</evidence>
<sequence length="237" mass="24730">MSISTAISLFLRGARDSLPFVIVIGPFGMLFGVVATEAGLPITQTMVMTLLVVAGASQFTALQLMTDGAGVWLAMGGALAVNLRMAMYSAALVPHLGKAPLWKRAMVSYLIFDQSYTLSVVEYERDPAMSMDRRIIYFMGTALPVAIVWTALTLVGALLGNTIPDALALDFALPITFISLVAPMLRTVAHLAAAATSVIVALALSGLPSGTGLLIAGAIAMAVGALVEARMEGEASR</sequence>
<evidence type="ECO:0000256" key="4">
    <source>
        <dbReference type="ARBA" id="ARBA00022475"/>
    </source>
</evidence>
<feature type="transmembrane region" description="Helical" evidence="8">
    <location>
        <begin position="135"/>
        <end position="160"/>
    </location>
</feature>
<feature type="transmembrane region" description="Helical" evidence="8">
    <location>
        <begin position="166"/>
        <end position="182"/>
    </location>
</feature>
<name>A0A1Y5RNE2_9RHOB</name>
<evidence type="ECO:0000313" key="9">
    <source>
        <dbReference type="EMBL" id="SLN21592.1"/>
    </source>
</evidence>
<evidence type="ECO:0000256" key="6">
    <source>
        <dbReference type="ARBA" id="ARBA00022989"/>
    </source>
</evidence>
<evidence type="ECO:0000256" key="1">
    <source>
        <dbReference type="ARBA" id="ARBA00004651"/>
    </source>
</evidence>
<organism evidence="9 10">
    <name type="scientific">Roseisalinus antarcticus</name>
    <dbReference type="NCBI Taxonomy" id="254357"/>
    <lineage>
        <taxon>Bacteria</taxon>
        <taxon>Pseudomonadati</taxon>
        <taxon>Pseudomonadota</taxon>
        <taxon>Alphaproteobacteria</taxon>
        <taxon>Rhodobacterales</taxon>
        <taxon>Roseobacteraceae</taxon>
        <taxon>Roseisalinus</taxon>
    </lineage>
</organism>
<dbReference type="InterPro" id="IPR011606">
    <property type="entry name" value="Brnchd-chn_aa_trnsp_permease"/>
</dbReference>
<comment type="subcellular location">
    <subcellularLocation>
        <location evidence="1">Cell membrane</location>
        <topology evidence="1">Multi-pass membrane protein</topology>
    </subcellularLocation>
</comment>
<dbReference type="Proteomes" id="UP000193900">
    <property type="component" value="Unassembled WGS sequence"/>
</dbReference>
<evidence type="ECO:0000256" key="2">
    <source>
        <dbReference type="ARBA" id="ARBA00010735"/>
    </source>
</evidence>
<keyword evidence="6 8" id="KW-1133">Transmembrane helix</keyword>
<keyword evidence="4" id="KW-1003">Cell membrane</keyword>
<dbReference type="GO" id="GO:0005886">
    <property type="term" value="C:plasma membrane"/>
    <property type="evidence" value="ECO:0007669"/>
    <property type="project" value="UniProtKB-SubCell"/>
</dbReference>
<keyword evidence="3" id="KW-0813">Transport</keyword>
<protein>
    <submittedName>
        <fullName evidence="9">Inner membrane protein YgaZ</fullName>
    </submittedName>
</protein>
<dbReference type="RefSeq" id="WP_085877496.1">
    <property type="nucleotide sequence ID" value="NZ_FWFZ01000002.1"/>
</dbReference>
<dbReference type="OrthoDB" id="3579489at2"/>
<dbReference type="AlphaFoldDB" id="A0A1Y5RNE2"/>
<dbReference type="EMBL" id="FWFZ01000002">
    <property type="protein sequence ID" value="SLN21592.1"/>
    <property type="molecule type" value="Genomic_DNA"/>
</dbReference>
<accession>A0A1Y5RNE2</accession>